<evidence type="ECO:0000313" key="3">
    <source>
        <dbReference type="Proteomes" id="UP001595816"/>
    </source>
</evidence>
<keyword evidence="2" id="KW-0378">Hydrolase</keyword>
<dbReference type="EMBL" id="JBHSAY010000022">
    <property type="protein sequence ID" value="MFC4135505.1"/>
    <property type="molecule type" value="Genomic_DNA"/>
</dbReference>
<gene>
    <name evidence="2" type="ORF">ACFOZ4_33240</name>
</gene>
<accession>A0ABV8LXL5</accession>
<feature type="domain" description="AB hydrolase-1" evidence="1">
    <location>
        <begin position="16"/>
        <end position="224"/>
    </location>
</feature>
<sequence>MKLHVHEAGDGDKVAVLLHGAMADHGTWQAVEAELIRRGYRVIAPDLRGHGLSPRGDYAPKSYADDLVENLPTGADIAIGHSLGGLALALAVDRLRPARAVYSDPAFVLPFTPPELRTTLATFADQATAHSVRAMNPRWSDADVAAEIAGFGRFDREIGTALADLSGRDFTPESAVVPSLVQAAGAGDLIDDGLARRLRDRGFEVRVVAGAGHCIHREDPAGFFASLTGWV</sequence>
<dbReference type="Proteomes" id="UP001595816">
    <property type="component" value="Unassembled WGS sequence"/>
</dbReference>
<dbReference type="InterPro" id="IPR000073">
    <property type="entry name" value="AB_hydrolase_1"/>
</dbReference>
<dbReference type="PANTHER" id="PTHR43194:SF2">
    <property type="entry name" value="PEROXISOMAL MEMBRANE PROTEIN LPX1"/>
    <property type="match status" value="1"/>
</dbReference>
<dbReference type="Gene3D" id="3.40.50.1820">
    <property type="entry name" value="alpha/beta hydrolase"/>
    <property type="match status" value="1"/>
</dbReference>
<dbReference type="PANTHER" id="PTHR43194">
    <property type="entry name" value="HYDROLASE ALPHA/BETA FOLD FAMILY"/>
    <property type="match status" value="1"/>
</dbReference>
<dbReference type="GO" id="GO:0016787">
    <property type="term" value="F:hydrolase activity"/>
    <property type="evidence" value="ECO:0007669"/>
    <property type="project" value="UniProtKB-KW"/>
</dbReference>
<evidence type="ECO:0000259" key="1">
    <source>
        <dbReference type="Pfam" id="PF12697"/>
    </source>
</evidence>
<organism evidence="2 3">
    <name type="scientific">Hamadaea flava</name>
    <dbReference type="NCBI Taxonomy" id="1742688"/>
    <lineage>
        <taxon>Bacteria</taxon>
        <taxon>Bacillati</taxon>
        <taxon>Actinomycetota</taxon>
        <taxon>Actinomycetes</taxon>
        <taxon>Micromonosporales</taxon>
        <taxon>Micromonosporaceae</taxon>
        <taxon>Hamadaea</taxon>
    </lineage>
</organism>
<dbReference type="InterPro" id="IPR050228">
    <property type="entry name" value="Carboxylesterase_BioH"/>
</dbReference>
<dbReference type="Pfam" id="PF12697">
    <property type="entry name" value="Abhydrolase_6"/>
    <property type="match status" value="1"/>
</dbReference>
<dbReference type="RefSeq" id="WP_253756202.1">
    <property type="nucleotide sequence ID" value="NZ_JAMZDZ010000001.1"/>
</dbReference>
<name>A0ABV8LXL5_9ACTN</name>
<reference evidence="3" key="1">
    <citation type="journal article" date="2019" name="Int. J. Syst. Evol. Microbiol.">
        <title>The Global Catalogue of Microorganisms (GCM) 10K type strain sequencing project: providing services to taxonomists for standard genome sequencing and annotation.</title>
        <authorList>
            <consortium name="The Broad Institute Genomics Platform"/>
            <consortium name="The Broad Institute Genome Sequencing Center for Infectious Disease"/>
            <person name="Wu L."/>
            <person name="Ma J."/>
        </authorList>
    </citation>
    <scope>NUCLEOTIDE SEQUENCE [LARGE SCALE GENOMIC DNA]</scope>
    <source>
        <strain evidence="3">CGMCC 4.7289</strain>
    </source>
</reference>
<dbReference type="SUPFAM" id="SSF53474">
    <property type="entry name" value="alpha/beta-Hydrolases"/>
    <property type="match status" value="1"/>
</dbReference>
<comment type="caution">
    <text evidence="2">The sequence shown here is derived from an EMBL/GenBank/DDBJ whole genome shotgun (WGS) entry which is preliminary data.</text>
</comment>
<keyword evidence="3" id="KW-1185">Reference proteome</keyword>
<protein>
    <submittedName>
        <fullName evidence="2">Alpha/beta fold hydrolase</fullName>
    </submittedName>
</protein>
<evidence type="ECO:0000313" key="2">
    <source>
        <dbReference type="EMBL" id="MFC4135505.1"/>
    </source>
</evidence>
<dbReference type="InterPro" id="IPR029058">
    <property type="entry name" value="AB_hydrolase_fold"/>
</dbReference>
<proteinExistence type="predicted"/>